<keyword evidence="6" id="KW-1185">Reference proteome</keyword>
<sequence length="192" mass="21161">MQIESDLERKFSRFGETLKVTDGVEIEGYASLFGQSDQGGDVVMKGAYVKSLKALKEQGQHVKMLWQHDASEPIGVWDAVHEDDKGLYVKGRLLEGVARGREAATLISAGALDGLSIGYRTKKARRDAGGLRQLEELELWEVSLVTFPMLASARVGSKSDDPRKDDREGLRDIASVLRGMLPQMQKMSSNGH</sequence>
<evidence type="ECO:0000313" key="6">
    <source>
        <dbReference type="Proteomes" id="UP000184514"/>
    </source>
</evidence>
<dbReference type="Proteomes" id="UP000184514">
    <property type="component" value="Unassembled WGS sequence"/>
</dbReference>
<dbReference type="Pfam" id="PF04586">
    <property type="entry name" value="Peptidase_S78"/>
    <property type="match status" value="1"/>
</dbReference>
<dbReference type="NCBIfam" id="TIGR01543">
    <property type="entry name" value="proheadase_HK97"/>
    <property type="match status" value="1"/>
</dbReference>
<dbReference type="SUPFAM" id="SSF50789">
    <property type="entry name" value="Herpes virus serine proteinase, assemblin"/>
    <property type="match status" value="1"/>
</dbReference>
<feature type="domain" description="Prohead serine protease" evidence="4">
    <location>
        <begin position="22"/>
        <end position="156"/>
    </location>
</feature>
<evidence type="ECO:0000259" key="4">
    <source>
        <dbReference type="Pfam" id="PF04586"/>
    </source>
</evidence>
<dbReference type="EMBL" id="MLCB01000145">
    <property type="protein sequence ID" value="OJI93370.1"/>
    <property type="molecule type" value="Genomic_DNA"/>
</dbReference>
<dbReference type="GO" id="GO:0006508">
    <property type="term" value="P:proteolysis"/>
    <property type="evidence" value="ECO:0007669"/>
    <property type="project" value="UniProtKB-KW"/>
</dbReference>
<proteinExistence type="predicted"/>
<name>A0A1L9NVP3_9RHOB</name>
<gene>
    <name evidence="5" type="ORF">PFRI_24140</name>
</gene>
<reference evidence="5 6" key="1">
    <citation type="submission" date="2016-10" db="EMBL/GenBank/DDBJ databases">
        <title>Genome sequence of Planktotalea frisia SH6-1.</title>
        <authorList>
            <person name="Poehlein A."/>
            <person name="Bakenhus I."/>
            <person name="Voget S."/>
            <person name="Brinkhoff T."/>
            <person name="Simon M."/>
        </authorList>
    </citation>
    <scope>NUCLEOTIDE SEQUENCE [LARGE SCALE GENOMIC DNA]</scope>
    <source>
        <strain evidence="5 6">SH6-1</strain>
    </source>
</reference>
<keyword evidence="1" id="KW-1188">Viral release from host cell</keyword>
<keyword evidence="3" id="KW-0378">Hydrolase</keyword>
<organism evidence="5 6">
    <name type="scientific">Planktotalea frisia</name>
    <dbReference type="NCBI Taxonomy" id="696762"/>
    <lineage>
        <taxon>Bacteria</taxon>
        <taxon>Pseudomonadati</taxon>
        <taxon>Pseudomonadota</taxon>
        <taxon>Alphaproteobacteria</taxon>
        <taxon>Rhodobacterales</taxon>
        <taxon>Paracoccaceae</taxon>
        <taxon>Planktotalea</taxon>
    </lineage>
</organism>
<dbReference type="InterPro" id="IPR054613">
    <property type="entry name" value="Peptidase_S78_dom"/>
</dbReference>
<evidence type="ECO:0000256" key="3">
    <source>
        <dbReference type="ARBA" id="ARBA00022801"/>
    </source>
</evidence>
<dbReference type="RefSeq" id="WP_072630965.1">
    <property type="nucleotide sequence ID" value="NZ_JABBAN010000046.1"/>
</dbReference>
<accession>A0A1L9NVP3</accession>
<evidence type="ECO:0000256" key="1">
    <source>
        <dbReference type="ARBA" id="ARBA00022612"/>
    </source>
</evidence>
<evidence type="ECO:0000256" key="2">
    <source>
        <dbReference type="ARBA" id="ARBA00022670"/>
    </source>
</evidence>
<evidence type="ECO:0000313" key="5">
    <source>
        <dbReference type="EMBL" id="OJI93370.1"/>
    </source>
</evidence>
<dbReference type="OrthoDB" id="9804926at2"/>
<dbReference type="STRING" id="696762.PFRI_24140"/>
<comment type="caution">
    <text evidence="5">The sequence shown here is derived from an EMBL/GenBank/DDBJ whole genome shotgun (WGS) entry which is preliminary data.</text>
</comment>
<dbReference type="AlphaFoldDB" id="A0A1L9NVP3"/>
<protein>
    <submittedName>
        <fullName evidence="5">Caudovirus prohead protease</fullName>
    </submittedName>
</protein>
<keyword evidence="2 5" id="KW-0645">Protease</keyword>
<dbReference type="GO" id="GO:0008233">
    <property type="term" value="F:peptidase activity"/>
    <property type="evidence" value="ECO:0007669"/>
    <property type="project" value="UniProtKB-KW"/>
</dbReference>
<dbReference type="InterPro" id="IPR006433">
    <property type="entry name" value="Prohead_protease"/>
</dbReference>